<dbReference type="GO" id="GO:0005886">
    <property type="term" value="C:plasma membrane"/>
    <property type="evidence" value="ECO:0007669"/>
    <property type="project" value="UniProtKB-SubCell"/>
</dbReference>
<keyword evidence="6" id="KW-0547">Nucleotide-binding</keyword>
<keyword evidence="4" id="KW-1003">Cell membrane</keyword>
<dbReference type="SUPFAM" id="SSF52540">
    <property type="entry name" value="P-loop containing nucleoside triphosphate hydrolases"/>
    <property type="match status" value="1"/>
</dbReference>
<keyword evidence="5" id="KW-0410">Iron transport</keyword>
<keyword evidence="8" id="KW-0408">Iron</keyword>
<dbReference type="CDD" id="cd03214">
    <property type="entry name" value="ABC_Iron-Siderophores_B12_Hemin"/>
    <property type="match status" value="1"/>
</dbReference>
<evidence type="ECO:0000256" key="8">
    <source>
        <dbReference type="ARBA" id="ARBA00023004"/>
    </source>
</evidence>
<keyword evidence="3" id="KW-0813">Transport</keyword>
<comment type="caution">
    <text evidence="12">The sequence shown here is derived from an EMBL/GenBank/DDBJ whole genome shotgun (WGS) entry which is preliminary data.</text>
</comment>
<evidence type="ECO:0000256" key="7">
    <source>
        <dbReference type="ARBA" id="ARBA00022840"/>
    </source>
</evidence>
<reference evidence="13" key="1">
    <citation type="submission" date="2018-09" db="EMBL/GenBank/DDBJ databases">
        <authorList>
            <person name="Tuo L."/>
        </authorList>
    </citation>
    <scope>NUCLEOTIDE SEQUENCE [LARGE SCALE GENOMIC DNA]</scope>
    <source>
        <strain evidence="13">M2BS4Y-1</strain>
    </source>
</reference>
<dbReference type="InterPro" id="IPR003593">
    <property type="entry name" value="AAA+_ATPase"/>
</dbReference>
<dbReference type="PANTHER" id="PTHR42771">
    <property type="entry name" value="IRON(3+)-HYDROXAMATE IMPORT ATP-BINDING PROTEIN FHUC"/>
    <property type="match status" value="1"/>
</dbReference>
<keyword evidence="9" id="KW-0406">Ion transport</keyword>
<protein>
    <submittedName>
        <fullName evidence="12">ATP-binding cassette domain-containing protein</fullName>
    </submittedName>
</protein>
<dbReference type="InterPro" id="IPR017871">
    <property type="entry name" value="ABC_transporter-like_CS"/>
</dbReference>
<dbReference type="PROSITE" id="PS50893">
    <property type="entry name" value="ABC_TRANSPORTER_2"/>
    <property type="match status" value="1"/>
</dbReference>
<dbReference type="InterPro" id="IPR003439">
    <property type="entry name" value="ABC_transporter-like_ATP-bd"/>
</dbReference>
<evidence type="ECO:0000256" key="9">
    <source>
        <dbReference type="ARBA" id="ARBA00023065"/>
    </source>
</evidence>
<dbReference type="Gene3D" id="3.40.50.300">
    <property type="entry name" value="P-loop containing nucleotide triphosphate hydrolases"/>
    <property type="match status" value="1"/>
</dbReference>
<proteinExistence type="inferred from homology"/>
<dbReference type="GO" id="GO:0016887">
    <property type="term" value="F:ATP hydrolysis activity"/>
    <property type="evidence" value="ECO:0007669"/>
    <property type="project" value="InterPro"/>
</dbReference>
<keyword evidence="13" id="KW-1185">Reference proteome</keyword>
<evidence type="ECO:0000256" key="10">
    <source>
        <dbReference type="ARBA" id="ARBA00023136"/>
    </source>
</evidence>
<evidence type="ECO:0000256" key="2">
    <source>
        <dbReference type="ARBA" id="ARBA00005417"/>
    </source>
</evidence>
<dbReference type="Proteomes" id="UP000265750">
    <property type="component" value="Unassembled WGS sequence"/>
</dbReference>
<evidence type="ECO:0000259" key="11">
    <source>
        <dbReference type="PROSITE" id="PS50893"/>
    </source>
</evidence>
<dbReference type="RefSeq" id="WP_119541303.1">
    <property type="nucleotide sequence ID" value="NZ_QYRN01000010.1"/>
</dbReference>
<dbReference type="Pfam" id="PF00005">
    <property type="entry name" value="ABC_tran"/>
    <property type="match status" value="1"/>
</dbReference>
<evidence type="ECO:0000313" key="13">
    <source>
        <dbReference type="Proteomes" id="UP000265750"/>
    </source>
</evidence>
<comment type="similarity">
    <text evidence="2">Belongs to the ABC transporter superfamily.</text>
</comment>
<keyword evidence="7 12" id="KW-0067">ATP-binding</keyword>
<dbReference type="GO" id="GO:0006826">
    <property type="term" value="P:iron ion transport"/>
    <property type="evidence" value="ECO:0007669"/>
    <property type="project" value="UniProtKB-KW"/>
</dbReference>
<dbReference type="PANTHER" id="PTHR42771:SF3">
    <property type="entry name" value="PETROBACTIN IMPORT ATP-BINDING PROTEIN YCLP"/>
    <property type="match status" value="1"/>
</dbReference>
<evidence type="ECO:0000313" key="12">
    <source>
        <dbReference type="EMBL" id="RIX98468.1"/>
    </source>
</evidence>
<dbReference type="GO" id="GO:0005524">
    <property type="term" value="F:ATP binding"/>
    <property type="evidence" value="ECO:0007669"/>
    <property type="project" value="UniProtKB-KW"/>
</dbReference>
<sequence length="252" mass="27600">MIEIESARKAFGDTPVVDDVTLRIPARGVTSIIGPNGAGKSTLLSLVARLAGLDGGRIRVDGLDVSTTPGPVLARRLAVLRQDNHMTARLTVRDLVAFGRYPHSRGRPAPGDAEHVARALAYLDLGDLADRFLDELSGGQRQRAFVAMVLCQDTDYLLLDEPLNNLDMPHAASMMRILRRAADELGRTVVVVLHDINFAAWHSDHIVAMRAGRVCRQGTPEEIVQAPVLEAIYGVPFAVRRIDGRPTCLFWR</sequence>
<evidence type="ECO:0000256" key="1">
    <source>
        <dbReference type="ARBA" id="ARBA00004202"/>
    </source>
</evidence>
<organism evidence="12 13">
    <name type="scientific">Aureimonas flava</name>
    <dbReference type="NCBI Taxonomy" id="2320271"/>
    <lineage>
        <taxon>Bacteria</taxon>
        <taxon>Pseudomonadati</taxon>
        <taxon>Pseudomonadota</taxon>
        <taxon>Alphaproteobacteria</taxon>
        <taxon>Hyphomicrobiales</taxon>
        <taxon>Aurantimonadaceae</taxon>
        <taxon>Aureimonas</taxon>
    </lineage>
</organism>
<evidence type="ECO:0000256" key="6">
    <source>
        <dbReference type="ARBA" id="ARBA00022741"/>
    </source>
</evidence>
<comment type="subcellular location">
    <subcellularLocation>
        <location evidence="1">Cell membrane</location>
        <topology evidence="1">Peripheral membrane protein</topology>
    </subcellularLocation>
</comment>
<dbReference type="OrthoDB" id="9810077at2"/>
<dbReference type="EMBL" id="QYRN01000010">
    <property type="protein sequence ID" value="RIX98468.1"/>
    <property type="molecule type" value="Genomic_DNA"/>
</dbReference>
<dbReference type="FunFam" id="3.40.50.300:FF:000134">
    <property type="entry name" value="Iron-enterobactin ABC transporter ATP-binding protein"/>
    <property type="match status" value="1"/>
</dbReference>
<dbReference type="InterPro" id="IPR051535">
    <property type="entry name" value="Siderophore_ABC-ATPase"/>
</dbReference>
<dbReference type="InterPro" id="IPR027417">
    <property type="entry name" value="P-loop_NTPase"/>
</dbReference>
<name>A0A3A1WH33_9HYPH</name>
<keyword evidence="10" id="KW-0472">Membrane</keyword>
<gene>
    <name evidence="12" type="ORF">D3218_17175</name>
</gene>
<feature type="domain" description="ABC transporter" evidence="11">
    <location>
        <begin position="2"/>
        <end position="236"/>
    </location>
</feature>
<evidence type="ECO:0000256" key="5">
    <source>
        <dbReference type="ARBA" id="ARBA00022496"/>
    </source>
</evidence>
<dbReference type="SMART" id="SM00382">
    <property type="entry name" value="AAA"/>
    <property type="match status" value="1"/>
</dbReference>
<dbReference type="PROSITE" id="PS00211">
    <property type="entry name" value="ABC_TRANSPORTER_1"/>
    <property type="match status" value="1"/>
</dbReference>
<accession>A0A3A1WH33</accession>
<evidence type="ECO:0000256" key="4">
    <source>
        <dbReference type="ARBA" id="ARBA00022475"/>
    </source>
</evidence>
<dbReference type="AlphaFoldDB" id="A0A3A1WH33"/>
<evidence type="ECO:0000256" key="3">
    <source>
        <dbReference type="ARBA" id="ARBA00022448"/>
    </source>
</evidence>